<gene>
    <name evidence="16" type="primary">fdoI</name>
    <name evidence="17" type="ORF">GA0071312_2909</name>
    <name evidence="16" type="ORF">HLUCCO17_07180</name>
</gene>
<feature type="transmembrane region" description="Helical" evidence="13">
    <location>
        <begin position="85"/>
        <end position="104"/>
    </location>
</feature>
<evidence type="ECO:0000313" key="17">
    <source>
        <dbReference type="EMBL" id="SCC81936.1"/>
    </source>
</evidence>
<dbReference type="GO" id="GO:0015944">
    <property type="term" value="P:formate oxidation"/>
    <property type="evidence" value="ECO:0007669"/>
    <property type="project" value="TreeGrafter"/>
</dbReference>
<dbReference type="GO" id="GO:0022904">
    <property type="term" value="P:respiratory electron transport chain"/>
    <property type="evidence" value="ECO:0007669"/>
    <property type="project" value="InterPro"/>
</dbReference>
<keyword evidence="11" id="KW-0408">Iron</keyword>
<organism evidence="16 18">
    <name type="scientific">Saliniramus fredricksonii</name>
    <dbReference type="NCBI Taxonomy" id="1653334"/>
    <lineage>
        <taxon>Bacteria</taxon>
        <taxon>Pseudomonadati</taxon>
        <taxon>Pseudomonadota</taxon>
        <taxon>Alphaproteobacteria</taxon>
        <taxon>Hyphomicrobiales</taxon>
        <taxon>Salinarimonadaceae</taxon>
        <taxon>Saliniramus</taxon>
    </lineage>
</organism>
<evidence type="ECO:0000256" key="9">
    <source>
        <dbReference type="ARBA" id="ARBA00022982"/>
    </source>
</evidence>
<dbReference type="InterPro" id="IPR011577">
    <property type="entry name" value="Cyt_b561_bac/Ni-Hgenase"/>
</dbReference>
<feature type="transmembrane region" description="Helical" evidence="13">
    <location>
        <begin position="230"/>
        <end position="251"/>
    </location>
</feature>
<comment type="subcellular location">
    <subcellularLocation>
        <location evidence="2">Cell membrane</location>
        <topology evidence="2">Multi-pass membrane protein</topology>
    </subcellularLocation>
</comment>
<keyword evidence="8" id="KW-0479">Metal-binding</keyword>
<name>A0A0P8A1T9_9HYPH</name>
<evidence type="ECO:0000256" key="12">
    <source>
        <dbReference type="ARBA" id="ARBA00023136"/>
    </source>
</evidence>
<dbReference type="EMBL" id="LJSX01000008">
    <property type="protein sequence ID" value="KPQ11414.1"/>
    <property type="molecule type" value="Genomic_DNA"/>
</dbReference>
<dbReference type="SUPFAM" id="SSF81342">
    <property type="entry name" value="Transmembrane di-heme cytochromes"/>
    <property type="match status" value="1"/>
</dbReference>
<dbReference type="EMBL" id="FMBM01000002">
    <property type="protein sequence ID" value="SCC81936.1"/>
    <property type="molecule type" value="Genomic_DNA"/>
</dbReference>
<keyword evidence="6" id="KW-0349">Heme</keyword>
<sequence length="338" mass="36264">MVQTLLKRAATLFAVVALITFAAPELSAQQVNPTESAVQEEQLMRALQSGEAVSGRITIPDARAGDLIKPDNKGWADTHGGTVKTVNVAAIIGMLVLLIGFYMYRGRIRIDSGPSGRTIQRFNAVERFAHWLLAATFIILALTGLNLLIGRAIILPIVGESAFGTLSGWGKIAHNYLAWPFMAALVVVFIAWVLQNIPDKTDIEWIKKGGGLFTKGIHPPAKKFNAGQKVIFWSVIIGGAALSFTGVMLLFPEIAGTSAQWQFYQVIHAIVAGIMTAIIIAHIYIGSVGMEGAFDAMGSGQVDVNWAKEHHSLWVDEKLAREGRAAPSSGGGAPQPAE</sequence>
<evidence type="ECO:0000256" key="6">
    <source>
        <dbReference type="ARBA" id="ARBA00022617"/>
    </source>
</evidence>
<keyword evidence="7 13" id="KW-0812">Transmembrane</keyword>
<accession>A0A0P8A1T9</accession>
<dbReference type="PANTHER" id="PTHR30074:SF6">
    <property type="entry name" value="FORMATE DEHYDROGENASE GAMMA SUBUNIT"/>
    <property type="match status" value="1"/>
</dbReference>
<evidence type="ECO:0000313" key="18">
    <source>
        <dbReference type="Proteomes" id="UP000050497"/>
    </source>
</evidence>
<feature type="signal peptide" evidence="14">
    <location>
        <begin position="1"/>
        <end position="22"/>
    </location>
</feature>
<comment type="similarity">
    <text evidence="3">Belongs to the formate dehydrogenase gamma subunit family.</text>
</comment>
<dbReference type="PANTHER" id="PTHR30074">
    <property type="entry name" value="FORMATE DEHYDROGENASE, NITRATE-INDUCIBLE, CYTOCHROME B556 FDN SUBUNIT"/>
    <property type="match status" value="1"/>
</dbReference>
<dbReference type="NCBIfam" id="TIGR01583">
    <property type="entry name" value="formate-DH-gamm"/>
    <property type="match status" value="1"/>
</dbReference>
<evidence type="ECO:0000256" key="8">
    <source>
        <dbReference type="ARBA" id="ARBA00022723"/>
    </source>
</evidence>
<feature type="chain" id="PRO_5006147592" evidence="14">
    <location>
        <begin position="23"/>
        <end position="338"/>
    </location>
</feature>
<dbReference type="PATRIC" id="fig|1653334.4.peg.2512"/>
<evidence type="ECO:0000256" key="3">
    <source>
        <dbReference type="ARBA" id="ARBA00010747"/>
    </source>
</evidence>
<dbReference type="InterPro" id="IPR016174">
    <property type="entry name" value="Di-haem_cyt_TM"/>
</dbReference>
<feature type="domain" description="Cytochrome b561 bacterial/Ni-hydrogenase" evidence="15">
    <location>
        <begin position="121"/>
        <end position="297"/>
    </location>
</feature>
<keyword evidence="4" id="KW-0813">Transport</keyword>
<feature type="transmembrane region" description="Helical" evidence="13">
    <location>
        <begin position="177"/>
        <end position="194"/>
    </location>
</feature>
<proteinExistence type="inferred from homology"/>
<evidence type="ECO:0000259" key="15">
    <source>
        <dbReference type="Pfam" id="PF01292"/>
    </source>
</evidence>
<evidence type="ECO:0000256" key="13">
    <source>
        <dbReference type="SAM" id="Phobius"/>
    </source>
</evidence>
<dbReference type="InterPro" id="IPR006471">
    <property type="entry name" value="Formate_DH_gsu"/>
</dbReference>
<feature type="transmembrane region" description="Helical" evidence="13">
    <location>
        <begin position="131"/>
        <end position="157"/>
    </location>
</feature>
<evidence type="ECO:0000256" key="10">
    <source>
        <dbReference type="ARBA" id="ARBA00022989"/>
    </source>
</evidence>
<evidence type="ECO:0000313" key="16">
    <source>
        <dbReference type="EMBL" id="KPQ11414.1"/>
    </source>
</evidence>
<evidence type="ECO:0000313" key="19">
    <source>
        <dbReference type="Proteomes" id="UP000182800"/>
    </source>
</evidence>
<evidence type="ECO:0000256" key="4">
    <source>
        <dbReference type="ARBA" id="ARBA00022448"/>
    </source>
</evidence>
<dbReference type="GO" id="GO:0005886">
    <property type="term" value="C:plasma membrane"/>
    <property type="evidence" value="ECO:0007669"/>
    <property type="project" value="UniProtKB-SubCell"/>
</dbReference>
<dbReference type="Proteomes" id="UP000050497">
    <property type="component" value="Unassembled WGS sequence"/>
</dbReference>
<reference evidence="16 18" key="1">
    <citation type="submission" date="2015-09" db="EMBL/GenBank/DDBJ databases">
        <title>Identification and resolution of microdiversity through metagenomic sequencing of parallel consortia.</title>
        <authorList>
            <person name="Nelson W.C."/>
            <person name="Romine M.F."/>
            <person name="Lindemann S.R."/>
        </authorList>
    </citation>
    <scope>NUCLEOTIDE SEQUENCE [LARGE SCALE GENOMIC DNA]</scope>
    <source>
        <strain evidence="16">HL-109</strain>
    </source>
</reference>
<dbReference type="GO" id="GO:0009055">
    <property type="term" value="F:electron transfer activity"/>
    <property type="evidence" value="ECO:0007669"/>
    <property type="project" value="InterPro"/>
</dbReference>
<dbReference type="GO" id="GO:0009061">
    <property type="term" value="P:anaerobic respiration"/>
    <property type="evidence" value="ECO:0007669"/>
    <property type="project" value="TreeGrafter"/>
</dbReference>
<dbReference type="GO" id="GO:0036397">
    <property type="term" value="F:formate dehydrogenase (quinone) activity"/>
    <property type="evidence" value="ECO:0007669"/>
    <property type="project" value="TreeGrafter"/>
</dbReference>
<keyword evidence="12 13" id="KW-0472">Membrane</keyword>
<protein>
    <submittedName>
        <fullName evidence="16 17">Formate dehydrogenase gamma subunit</fullName>
    </submittedName>
</protein>
<dbReference type="GO" id="GO:0046872">
    <property type="term" value="F:metal ion binding"/>
    <property type="evidence" value="ECO:0007669"/>
    <property type="project" value="UniProtKB-KW"/>
</dbReference>
<dbReference type="Pfam" id="PF01292">
    <property type="entry name" value="Ni_hydr_CYTB"/>
    <property type="match status" value="1"/>
</dbReference>
<dbReference type="GO" id="GO:0009326">
    <property type="term" value="C:formate dehydrogenase complex"/>
    <property type="evidence" value="ECO:0007669"/>
    <property type="project" value="InterPro"/>
</dbReference>
<dbReference type="AlphaFoldDB" id="A0A0P8A1T9"/>
<dbReference type="Gene3D" id="1.20.950.20">
    <property type="entry name" value="Transmembrane di-heme cytochromes, Chain C"/>
    <property type="match status" value="1"/>
</dbReference>
<evidence type="ECO:0000256" key="1">
    <source>
        <dbReference type="ARBA" id="ARBA00001971"/>
    </source>
</evidence>
<reference evidence="17 19" key="2">
    <citation type="submission" date="2016-08" db="EMBL/GenBank/DDBJ databases">
        <authorList>
            <person name="Varghese N."/>
            <person name="Submissions Spin"/>
        </authorList>
    </citation>
    <scope>NUCLEOTIDE SEQUENCE [LARGE SCALE GENOMIC DNA]</scope>
    <source>
        <strain evidence="17 19">HL-109</strain>
    </source>
</reference>
<keyword evidence="9" id="KW-0249">Electron transport</keyword>
<keyword evidence="14" id="KW-0732">Signal</keyword>
<evidence type="ECO:0000256" key="5">
    <source>
        <dbReference type="ARBA" id="ARBA00022475"/>
    </source>
</evidence>
<dbReference type="GO" id="GO:0008863">
    <property type="term" value="F:formate dehydrogenase (NAD+) activity"/>
    <property type="evidence" value="ECO:0007669"/>
    <property type="project" value="InterPro"/>
</dbReference>
<evidence type="ECO:0000256" key="14">
    <source>
        <dbReference type="SAM" id="SignalP"/>
    </source>
</evidence>
<keyword evidence="10 13" id="KW-1133">Transmembrane helix</keyword>
<keyword evidence="19" id="KW-1185">Reference proteome</keyword>
<evidence type="ECO:0000256" key="2">
    <source>
        <dbReference type="ARBA" id="ARBA00004651"/>
    </source>
</evidence>
<dbReference type="STRING" id="1653334.GA0071312_2909"/>
<dbReference type="Proteomes" id="UP000182800">
    <property type="component" value="Unassembled WGS sequence"/>
</dbReference>
<keyword evidence="5" id="KW-1003">Cell membrane</keyword>
<dbReference type="InterPro" id="IPR051817">
    <property type="entry name" value="FDH_cytochrome_b556_subunit"/>
</dbReference>
<evidence type="ECO:0000256" key="11">
    <source>
        <dbReference type="ARBA" id="ARBA00023004"/>
    </source>
</evidence>
<comment type="cofactor">
    <cofactor evidence="1">
        <name>heme</name>
        <dbReference type="ChEBI" id="CHEBI:30413"/>
    </cofactor>
</comment>
<feature type="transmembrane region" description="Helical" evidence="13">
    <location>
        <begin position="263"/>
        <end position="285"/>
    </location>
</feature>
<comment type="caution">
    <text evidence="16">The sequence shown here is derived from an EMBL/GenBank/DDBJ whole genome shotgun (WGS) entry which is preliminary data.</text>
</comment>
<evidence type="ECO:0000256" key="7">
    <source>
        <dbReference type="ARBA" id="ARBA00022692"/>
    </source>
</evidence>
<dbReference type="RefSeq" id="WP_074445528.1">
    <property type="nucleotide sequence ID" value="NZ_FMBM01000002.1"/>
</dbReference>